<comment type="caution">
    <text evidence="5">The sequence shown here is derived from an EMBL/GenBank/DDBJ whole genome shotgun (WGS) entry which is preliminary data.</text>
</comment>
<dbReference type="InterPro" id="IPR052708">
    <property type="entry name" value="PxpC"/>
</dbReference>
<feature type="domain" description="Carboxyltransferase" evidence="4">
    <location>
        <begin position="25"/>
        <end position="304"/>
    </location>
</feature>
<accession>A0A9D5JXT8</accession>
<evidence type="ECO:0000313" key="6">
    <source>
        <dbReference type="Proteomes" id="UP000649604"/>
    </source>
</evidence>
<dbReference type="NCBIfam" id="TIGR00724">
    <property type="entry name" value="urea_amlyse_rel"/>
    <property type="match status" value="1"/>
</dbReference>
<sequence length="343" mass="37119">MSAILVKQPGMLTTIQDLGRWGFAHIGMPVAGVMDDYAARVGNLLLGNAEDAPVLEITLTGPVLVFAESTYFVITGGDLQPQLNTQPLQSWRVYRAEPGDTLSFAGILQGCRAYLAVAGGFIGQRVMSSASTYLRGKLGGYAGRALRTGDTLNTASSAEYIVPEGLTLPAEYYPHYRESLRVVLGPQDDAFTPKGVATFLSAEYTVTPDADRMGYRLDGPAIEHKGRADIISDGIALGAVQVPAHGTPIIMLADHQTTGGYPKIANVITVDIPSIAQKKPGDTIKFEAVSIETAQHLYREREEMFAQIRRWASHQTAHPAQPISHYTITVNGQRYEVSVQELC</sequence>
<dbReference type="Pfam" id="PF02626">
    <property type="entry name" value="CT_A_B"/>
    <property type="match status" value="1"/>
</dbReference>
<dbReference type="SUPFAM" id="SSF50891">
    <property type="entry name" value="Cyclophilin-like"/>
    <property type="match status" value="1"/>
</dbReference>
<organism evidence="5 6">
    <name type="scientific">candidate division KSB3 bacterium</name>
    <dbReference type="NCBI Taxonomy" id="2044937"/>
    <lineage>
        <taxon>Bacteria</taxon>
        <taxon>candidate division KSB3</taxon>
    </lineage>
</organism>
<dbReference type="Proteomes" id="UP000649604">
    <property type="component" value="Unassembled WGS sequence"/>
</dbReference>
<evidence type="ECO:0000256" key="2">
    <source>
        <dbReference type="ARBA" id="ARBA00022801"/>
    </source>
</evidence>
<protein>
    <submittedName>
        <fullName evidence="5">5-oxoprolinase/urea amidolyase family protein</fullName>
    </submittedName>
</protein>
<evidence type="ECO:0000256" key="1">
    <source>
        <dbReference type="ARBA" id="ARBA00022741"/>
    </source>
</evidence>
<evidence type="ECO:0000256" key="3">
    <source>
        <dbReference type="ARBA" id="ARBA00022840"/>
    </source>
</evidence>
<evidence type="ECO:0000313" key="5">
    <source>
        <dbReference type="EMBL" id="MBD3326228.1"/>
    </source>
</evidence>
<dbReference type="GO" id="GO:0005524">
    <property type="term" value="F:ATP binding"/>
    <property type="evidence" value="ECO:0007669"/>
    <property type="project" value="UniProtKB-KW"/>
</dbReference>
<evidence type="ECO:0000259" key="4">
    <source>
        <dbReference type="SMART" id="SM00797"/>
    </source>
</evidence>
<dbReference type="GO" id="GO:0016787">
    <property type="term" value="F:hydrolase activity"/>
    <property type="evidence" value="ECO:0007669"/>
    <property type="project" value="UniProtKB-KW"/>
</dbReference>
<dbReference type="Gene3D" id="2.40.100.10">
    <property type="entry name" value="Cyclophilin-like"/>
    <property type="match status" value="1"/>
</dbReference>
<dbReference type="AlphaFoldDB" id="A0A9D5JXT8"/>
<dbReference type="PANTHER" id="PTHR43309:SF5">
    <property type="entry name" value="5-OXOPROLINASE SUBUNIT C"/>
    <property type="match status" value="1"/>
</dbReference>
<keyword evidence="1" id="KW-0547">Nucleotide-binding</keyword>
<reference evidence="5" key="1">
    <citation type="submission" date="2019-11" db="EMBL/GenBank/DDBJ databases">
        <title>Microbial mats filling the niche in hypersaline microbial mats.</title>
        <authorList>
            <person name="Wong H.L."/>
            <person name="Macleod F.I."/>
            <person name="White R.A. III"/>
            <person name="Burns B.P."/>
        </authorList>
    </citation>
    <scope>NUCLEOTIDE SEQUENCE</scope>
    <source>
        <strain evidence="5">Rbin_158</strain>
    </source>
</reference>
<name>A0A9D5JXT8_9BACT</name>
<dbReference type="PANTHER" id="PTHR43309">
    <property type="entry name" value="5-OXOPROLINASE SUBUNIT C"/>
    <property type="match status" value="1"/>
</dbReference>
<dbReference type="EMBL" id="WJJP01000543">
    <property type="protein sequence ID" value="MBD3326228.1"/>
    <property type="molecule type" value="Genomic_DNA"/>
</dbReference>
<keyword evidence="3" id="KW-0067">ATP-binding</keyword>
<dbReference type="SMART" id="SM00797">
    <property type="entry name" value="AHS2"/>
    <property type="match status" value="1"/>
</dbReference>
<proteinExistence type="predicted"/>
<gene>
    <name evidence="5" type="ORF">GF339_16695</name>
</gene>
<keyword evidence="2" id="KW-0378">Hydrolase</keyword>
<dbReference type="InterPro" id="IPR029000">
    <property type="entry name" value="Cyclophilin-like_dom_sf"/>
</dbReference>
<dbReference type="InterPro" id="IPR003778">
    <property type="entry name" value="CT_A_B"/>
</dbReference>